<dbReference type="HOGENOM" id="CLU_2631131_0_0_12"/>
<name>W5SFB1_9SPIR</name>
<organism evidence="2">
    <name type="scientific">Borrelia miyamotoi FR64b</name>
    <dbReference type="NCBI Taxonomy" id="1292392"/>
    <lineage>
        <taxon>Bacteria</taxon>
        <taxon>Pseudomonadati</taxon>
        <taxon>Spirochaetota</taxon>
        <taxon>Spirochaetia</taxon>
        <taxon>Spirochaetales</taxon>
        <taxon>Borreliaceae</taxon>
        <taxon>Borrelia</taxon>
    </lineage>
</organism>
<accession>W5SFB1</accession>
<dbReference type="EMBL" id="CP004234">
    <property type="protein sequence ID" value="AHH05784.1"/>
    <property type="molecule type" value="Genomic_DNA"/>
</dbReference>
<keyword evidence="1" id="KW-1133">Transmembrane helix</keyword>
<reference evidence="2" key="1">
    <citation type="submission" date="2013-02" db="EMBL/GenBank/DDBJ databases">
        <title>Comparative genomics of Borrelia species.</title>
        <authorList>
            <person name="Schwan T.G."/>
            <person name="Raffel S.J."/>
            <person name="Porcella S.F."/>
        </authorList>
    </citation>
    <scope>NUCLEOTIDE SEQUENCE</scope>
    <source>
        <strain evidence="2">FR64b</strain>
        <plasmid evidence="2">unnamed</plasmid>
    </source>
</reference>
<proteinExistence type="predicted"/>
<geneLocation type="plasmid" evidence="2">
    <name>unnamed</name>
</geneLocation>
<sequence>MLILLFLYLASSLITILFISSDKNTVHNKEDLSLYLKHFKKNIIALLKSKILIELFILISSTQFFSTFLFILASNFY</sequence>
<gene>
    <name evidence="2" type="ORF">BOM_1241</name>
</gene>
<dbReference type="AlphaFoldDB" id="W5SFB1"/>
<evidence type="ECO:0000256" key="1">
    <source>
        <dbReference type="SAM" id="Phobius"/>
    </source>
</evidence>
<keyword evidence="1" id="KW-0472">Membrane</keyword>
<protein>
    <submittedName>
        <fullName evidence="2">Multidrug resistance protein B</fullName>
    </submittedName>
</protein>
<feature type="transmembrane region" description="Helical" evidence="1">
    <location>
        <begin position="51"/>
        <end position="73"/>
    </location>
</feature>
<keyword evidence="2" id="KW-0614">Plasmid</keyword>
<keyword evidence="1" id="KW-0812">Transmembrane</keyword>
<evidence type="ECO:0000313" key="2">
    <source>
        <dbReference type="EMBL" id="AHH05784.1"/>
    </source>
</evidence>